<organism evidence="2">
    <name type="scientific">termite gut metagenome</name>
    <dbReference type="NCBI Taxonomy" id="433724"/>
    <lineage>
        <taxon>unclassified sequences</taxon>
        <taxon>metagenomes</taxon>
        <taxon>organismal metagenomes</taxon>
    </lineage>
</organism>
<accession>A0A5J4R7B7</accession>
<dbReference type="PANTHER" id="PTHR36582">
    <property type="entry name" value="ANTITOXIN PARD"/>
    <property type="match status" value="1"/>
</dbReference>
<sequence length="76" mass="8596">MEVVLGTHYSEFMANVVKSGKYGSINDVVRKAILLLEMEEKKVNKLCDELTAGEVSPMTGDFDAQDFLEQIHKKYL</sequence>
<dbReference type="InterPro" id="IPR022789">
    <property type="entry name" value="ParD"/>
</dbReference>
<dbReference type="Gene3D" id="6.10.10.120">
    <property type="entry name" value="Antitoxin ParD1-like"/>
    <property type="match status" value="1"/>
</dbReference>
<evidence type="ECO:0000313" key="2">
    <source>
        <dbReference type="EMBL" id="KAA6328991.1"/>
    </source>
</evidence>
<protein>
    <submittedName>
        <fullName evidence="2">Antitoxin ParD1</fullName>
    </submittedName>
</protein>
<reference evidence="2" key="1">
    <citation type="submission" date="2019-03" db="EMBL/GenBank/DDBJ databases">
        <title>Single cell metagenomics reveals metabolic interactions within the superorganism composed of flagellate Streblomastix strix and complex community of Bacteroidetes bacteria on its surface.</title>
        <authorList>
            <person name="Treitli S.C."/>
            <person name="Kolisko M."/>
            <person name="Husnik F."/>
            <person name="Keeling P."/>
            <person name="Hampl V."/>
        </authorList>
    </citation>
    <scope>NUCLEOTIDE SEQUENCE</scope>
    <source>
        <strain evidence="2">STM</strain>
    </source>
</reference>
<proteinExistence type="predicted"/>
<evidence type="ECO:0000313" key="1">
    <source>
        <dbReference type="EMBL" id="KAA6328986.1"/>
    </source>
</evidence>
<comment type="caution">
    <text evidence="2">The sequence shown here is derived from an EMBL/GenBank/DDBJ whole genome shotgun (WGS) entry which is preliminary data.</text>
</comment>
<dbReference type="Pfam" id="PF03693">
    <property type="entry name" value="ParD_antitoxin"/>
    <property type="match status" value="1"/>
</dbReference>
<dbReference type="PANTHER" id="PTHR36582:SF2">
    <property type="entry name" value="ANTITOXIN PARD"/>
    <property type="match status" value="1"/>
</dbReference>
<dbReference type="EMBL" id="SNRY01001721">
    <property type="protein sequence ID" value="KAA6328991.1"/>
    <property type="molecule type" value="Genomic_DNA"/>
</dbReference>
<name>A0A5J4R7B7_9ZZZZ</name>
<dbReference type="AlphaFoldDB" id="A0A5J4R7B7"/>
<dbReference type="InterPro" id="IPR038296">
    <property type="entry name" value="ParD_sf"/>
</dbReference>
<dbReference type="EMBL" id="SNRY01001721">
    <property type="protein sequence ID" value="KAA6328986.1"/>
    <property type="molecule type" value="Genomic_DNA"/>
</dbReference>
<gene>
    <name evidence="1" type="ORF">EZS27_022164</name>
    <name evidence="2" type="ORF">EZS27_022169</name>
</gene>
<dbReference type="NCBIfam" id="TIGR02606">
    <property type="entry name" value="antidote_CC2985"/>
    <property type="match status" value="1"/>
</dbReference>